<evidence type="ECO:0000256" key="1">
    <source>
        <dbReference type="ARBA" id="ARBA00004123"/>
    </source>
</evidence>
<proteinExistence type="inferred from homology"/>
<keyword evidence="4" id="KW-0963">Cytoplasm</keyword>
<dbReference type="eggNOG" id="ENOG502RU0M">
    <property type="taxonomic scope" value="Eukaryota"/>
</dbReference>
<dbReference type="AlphaFoldDB" id="G1U6M7"/>
<dbReference type="GO" id="GO:0009880">
    <property type="term" value="P:embryonic pattern specification"/>
    <property type="evidence" value="ECO:0007669"/>
    <property type="project" value="TreeGrafter"/>
</dbReference>
<evidence type="ECO:0000256" key="2">
    <source>
        <dbReference type="ARBA" id="ARBA00004496"/>
    </source>
</evidence>
<dbReference type="InterPro" id="IPR031952">
    <property type="entry name" value="MOEP19_KH-like"/>
</dbReference>
<keyword evidence="9" id="KW-1185">Reference proteome</keyword>
<dbReference type="PaxDb" id="9986-ENSOCUP00000025074"/>
<dbReference type="GO" id="GO:0106333">
    <property type="term" value="C:subcortical maternal complex"/>
    <property type="evidence" value="ECO:0007669"/>
    <property type="project" value="UniProtKB-ARBA"/>
</dbReference>
<organism evidence="8 9">
    <name type="scientific">Oryctolagus cuniculus</name>
    <name type="common">Rabbit</name>
    <dbReference type="NCBI Taxonomy" id="9986"/>
    <lineage>
        <taxon>Eukaryota</taxon>
        <taxon>Metazoa</taxon>
        <taxon>Chordata</taxon>
        <taxon>Craniata</taxon>
        <taxon>Vertebrata</taxon>
        <taxon>Euteleostomi</taxon>
        <taxon>Mammalia</taxon>
        <taxon>Eutheria</taxon>
        <taxon>Euarchontoglires</taxon>
        <taxon>Glires</taxon>
        <taxon>Lagomorpha</taxon>
        <taxon>Leporidae</taxon>
        <taxon>Oryctolagus</taxon>
    </lineage>
</organism>
<reference evidence="8" key="2">
    <citation type="submission" date="2025-08" db="UniProtKB">
        <authorList>
            <consortium name="Ensembl"/>
        </authorList>
    </citation>
    <scope>IDENTIFICATION</scope>
    <source>
        <strain evidence="8">Thorbecke</strain>
    </source>
</reference>
<dbReference type="PANTHER" id="PTHR19447">
    <property type="entry name" value="OOCYTE-EXPRESSED PROTEIN HOMOLOG-RELATED"/>
    <property type="match status" value="1"/>
</dbReference>
<keyword evidence="5" id="KW-0539">Nucleus</keyword>
<protein>
    <recommendedName>
        <fullName evidence="6">Oocyte-expressed protein homolog</fullName>
    </recommendedName>
</protein>
<dbReference type="GO" id="GO:0003723">
    <property type="term" value="F:RNA binding"/>
    <property type="evidence" value="ECO:0007669"/>
    <property type="project" value="InterPro"/>
</dbReference>
<comment type="subcellular location">
    <subcellularLocation>
        <location evidence="2">Cytoplasm</location>
    </subcellularLocation>
    <subcellularLocation>
        <location evidence="1">Nucleus</location>
    </subcellularLocation>
</comment>
<dbReference type="GeneTree" id="ENSGT00940000162097"/>
<evidence type="ECO:0000256" key="3">
    <source>
        <dbReference type="ARBA" id="ARBA00009081"/>
    </source>
</evidence>
<dbReference type="PANTHER" id="PTHR19447:SF14">
    <property type="entry name" value="OOCYTE-EXPRESSED PROTEIN HOMOLOG"/>
    <property type="match status" value="1"/>
</dbReference>
<evidence type="ECO:0000313" key="8">
    <source>
        <dbReference type="Ensembl" id="ENSOCUP00000025074.2"/>
    </source>
</evidence>
<dbReference type="Bgee" id="ENSOCUG00000025904">
    <property type="expression patterns" value="Expressed in testis and 3 other cell types or tissues"/>
</dbReference>
<dbReference type="GO" id="GO:0005634">
    <property type="term" value="C:nucleus"/>
    <property type="evidence" value="ECO:0007669"/>
    <property type="project" value="UniProtKB-SubCell"/>
</dbReference>
<dbReference type="HOGENOM" id="CLU_146793_0_0_1"/>
<dbReference type="CDD" id="cd12795">
    <property type="entry name" value="FILIA_N_like"/>
    <property type="match status" value="1"/>
</dbReference>
<dbReference type="FunCoup" id="G1U6M7">
    <property type="interactions" value="6"/>
</dbReference>
<name>G1U6M7_RABIT</name>
<dbReference type="EMBL" id="AAGW02018845">
    <property type="status" value="NOT_ANNOTATED_CDS"/>
    <property type="molecule type" value="Genomic_DNA"/>
</dbReference>
<evidence type="ECO:0000256" key="6">
    <source>
        <dbReference type="ARBA" id="ARBA00069545"/>
    </source>
</evidence>
<evidence type="ECO:0000256" key="4">
    <source>
        <dbReference type="ARBA" id="ARBA00022490"/>
    </source>
</evidence>
<sequence>MDLKPILISGGRSLGPECLAQTHSELGGRAAAGWAGLTWAIKEPAWPAGSGARFRWLVRTVSAAALNMDTDVGAAEARQHPLKLTRPEDLLRFPHPLPPPRIHIRPWWFPVQELEDPAVFYLEAWVADLIFGPDRAMIPEMEWMSQALLRVDPVDSGNLVEITVHARPRVQNRVKSILLSLASWHRERRVARAEKMKHLEEFLKTRSSGPDAPLHLDT</sequence>
<accession>G1U6M7</accession>
<dbReference type="GO" id="GO:0005737">
    <property type="term" value="C:cytoplasm"/>
    <property type="evidence" value="ECO:0007669"/>
    <property type="project" value="UniProtKB-SubCell"/>
</dbReference>
<dbReference type="InterPro" id="IPR036612">
    <property type="entry name" value="KH_dom_type_1_sf"/>
</dbReference>
<dbReference type="InterPro" id="IPR051778">
    <property type="entry name" value="KHDC1"/>
</dbReference>
<reference evidence="8 9" key="1">
    <citation type="journal article" date="2011" name="Nature">
        <title>A high-resolution map of human evolutionary constraint using 29 mammals.</title>
        <authorList>
            <person name="Lindblad-Toh K."/>
            <person name="Garber M."/>
            <person name="Zuk O."/>
            <person name="Lin M.F."/>
            <person name="Parker B.J."/>
            <person name="Washietl S."/>
            <person name="Kheradpour P."/>
            <person name="Ernst J."/>
            <person name="Jordan G."/>
            <person name="Mauceli E."/>
            <person name="Ward L.D."/>
            <person name="Lowe C.B."/>
            <person name="Holloway A.K."/>
            <person name="Clamp M."/>
            <person name="Gnerre S."/>
            <person name="Alfoldi J."/>
            <person name="Beal K."/>
            <person name="Chang J."/>
            <person name="Clawson H."/>
            <person name="Cuff J."/>
            <person name="Di Palma F."/>
            <person name="Fitzgerald S."/>
            <person name="Flicek P."/>
            <person name="Guttman M."/>
            <person name="Hubisz M.J."/>
            <person name="Jaffe D.B."/>
            <person name="Jungreis I."/>
            <person name="Kent W.J."/>
            <person name="Kostka D."/>
            <person name="Lara M."/>
            <person name="Martins A.L."/>
            <person name="Massingham T."/>
            <person name="Moltke I."/>
            <person name="Raney B.J."/>
            <person name="Rasmussen M.D."/>
            <person name="Robinson J."/>
            <person name="Stark A."/>
            <person name="Vilella A.J."/>
            <person name="Wen J."/>
            <person name="Xie X."/>
            <person name="Zody M.C."/>
            <person name="Baldwin J."/>
            <person name="Bloom T."/>
            <person name="Chin C.W."/>
            <person name="Heiman D."/>
            <person name="Nicol R."/>
            <person name="Nusbaum C."/>
            <person name="Young S."/>
            <person name="Wilkinson J."/>
            <person name="Worley K.C."/>
            <person name="Kovar C.L."/>
            <person name="Muzny D.M."/>
            <person name="Gibbs R.A."/>
            <person name="Cree A."/>
            <person name="Dihn H.H."/>
            <person name="Fowler G."/>
            <person name="Jhangiani S."/>
            <person name="Joshi V."/>
            <person name="Lee S."/>
            <person name="Lewis L.R."/>
            <person name="Nazareth L.V."/>
            <person name="Okwuonu G."/>
            <person name="Santibanez J."/>
            <person name="Warren W.C."/>
            <person name="Mardis E.R."/>
            <person name="Weinstock G.M."/>
            <person name="Wilson R.K."/>
            <person name="Delehaunty K."/>
            <person name="Dooling D."/>
            <person name="Fronik C."/>
            <person name="Fulton L."/>
            <person name="Fulton B."/>
            <person name="Graves T."/>
            <person name="Minx P."/>
            <person name="Sodergren E."/>
            <person name="Birney E."/>
            <person name="Margulies E.H."/>
            <person name="Herrero J."/>
            <person name="Green E.D."/>
            <person name="Haussler D."/>
            <person name="Siepel A."/>
            <person name="Goldman N."/>
            <person name="Pollard K.S."/>
            <person name="Pedersen J.S."/>
            <person name="Lander E.S."/>
            <person name="Kellis M."/>
        </authorList>
    </citation>
    <scope>NUCLEOTIDE SEQUENCE [LARGE SCALE GENOMIC DNA]</scope>
    <source>
        <strain evidence="8 9">Thorbecke inbred</strain>
    </source>
</reference>
<evidence type="ECO:0000256" key="5">
    <source>
        <dbReference type="ARBA" id="ARBA00023242"/>
    </source>
</evidence>
<dbReference type="Ensembl" id="ENSOCUT00000031503.3">
    <property type="protein sequence ID" value="ENSOCUP00000025074.2"/>
    <property type="gene ID" value="ENSOCUG00000025904.3"/>
</dbReference>
<evidence type="ECO:0000313" key="9">
    <source>
        <dbReference type="Proteomes" id="UP000001811"/>
    </source>
</evidence>
<dbReference type="InParanoid" id="G1U6M7"/>
<evidence type="ECO:0000259" key="7">
    <source>
        <dbReference type="Pfam" id="PF16005"/>
    </source>
</evidence>
<reference evidence="8" key="3">
    <citation type="submission" date="2025-09" db="UniProtKB">
        <authorList>
            <consortium name="Ensembl"/>
        </authorList>
    </citation>
    <scope>IDENTIFICATION</scope>
    <source>
        <strain evidence="8">Thorbecke</strain>
    </source>
</reference>
<dbReference type="Gene3D" id="3.30.1370.10">
    <property type="entry name" value="K Homology domain, type 1"/>
    <property type="match status" value="1"/>
</dbReference>
<dbReference type="FunFam" id="3.30.1370.10:FF:000086">
    <property type="entry name" value="Oocyte-expressed protein homolog"/>
    <property type="match status" value="1"/>
</dbReference>
<dbReference type="Pfam" id="PF16005">
    <property type="entry name" value="MOEP19"/>
    <property type="match status" value="1"/>
</dbReference>
<dbReference type="STRING" id="9986.ENSOCUP00000025074"/>
<dbReference type="Proteomes" id="UP000001811">
    <property type="component" value="Chromosome 12"/>
</dbReference>
<feature type="domain" description="KH-like RNA-binding" evidence="7">
    <location>
        <begin position="104"/>
        <end position="189"/>
    </location>
</feature>
<comment type="similarity">
    <text evidence="3">Belongs to the KHDC1 family.</text>
</comment>
<dbReference type="GO" id="GO:0035088">
    <property type="term" value="P:establishment or maintenance of apical/basal cell polarity"/>
    <property type="evidence" value="ECO:0007669"/>
    <property type="project" value="TreeGrafter"/>
</dbReference>